<evidence type="ECO:0000313" key="2">
    <source>
        <dbReference type="Proteomes" id="UP001596139"/>
    </source>
</evidence>
<gene>
    <name evidence="1" type="ORF">ACFP4F_17605</name>
</gene>
<accession>A0ABW1MKR7</accession>
<proteinExistence type="predicted"/>
<organism evidence="1 2">
    <name type="scientific">Streptomyces ochraceiscleroticus</name>
    <dbReference type="NCBI Taxonomy" id="47761"/>
    <lineage>
        <taxon>Bacteria</taxon>
        <taxon>Bacillati</taxon>
        <taxon>Actinomycetota</taxon>
        <taxon>Actinomycetes</taxon>
        <taxon>Kitasatosporales</taxon>
        <taxon>Streptomycetaceae</taxon>
        <taxon>Streptomyces</taxon>
    </lineage>
</organism>
<dbReference type="Pfam" id="PF14435">
    <property type="entry name" value="SUKH-4"/>
    <property type="match status" value="1"/>
</dbReference>
<dbReference type="RefSeq" id="WP_078649553.1">
    <property type="nucleotide sequence ID" value="NZ_JBHSPX010000004.1"/>
</dbReference>
<comment type="caution">
    <text evidence="1">The sequence shown here is derived from an EMBL/GenBank/DDBJ whole genome shotgun (WGS) entry which is preliminary data.</text>
</comment>
<dbReference type="EMBL" id="JBHSPX010000004">
    <property type="protein sequence ID" value="MFC6064350.1"/>
    <property type="molecule type" value="Genomic_DNA"/>
</dbReference>
<protein>
    <submittedName>
        <fullName evidence="1">Nucleic acid/nucleotide deaminase domain-containing protein</fullName>
    </submittedName>
</protein>
<reference evidence="2" key="1">
    <citation type="journal article" date="2019" name="Int. J. Syst. Evol. Microbiol.">
        <title>The Global Catalogue of Microorganisms (GCM) 10K type strain sequencing project: providing services to taxonomists for standard genome sequencing and annotation.</title>
        <authorList>
            <consortium name="The Broad Institute Genomics Platform"/>
            <consortium name="The Broad Institute Genome Sequencing Center for Infectious Disease"/>
            <person name="Wu L."/>
            <person name="Ma J."/>
        </authorList>
    </citation>
    <scope>NUCLEOTIDE SEQUENCE [LARGE SCALE GENOMIC DNA]</scope>
    <source>
        <strain evidence="2">CGMCC 1.15180</strain>
    </source>
</reference>
<keyword evidence="2" id="KW-1185">Reference proteome</keyword>
<dbReference type="InterPro" id="IPR025851">
    <property type="entry name" value="SUKH-4"/>
</dbReference>
<dbReference type="InterPro" id="IPR032722">
    <property type="entry name" value="Deaminase_XOO_2897"/>
</dbReference>
<name>A0ABW1MKR7_9ACTN</name>
<sequence>MSTPSPDPAVSHFGRGGMRRFSFTTATELQLPEPARVLLEQSGAPLQVAPYFTAADPSDALTLGVFAGHQGLPRPSAGQSAWLRLGTDKLAQLCVDASGCVRAVALHPAGEDMFVNSDVAAFNACLTSLDRWLPVIAASSGLQDAAEAFRQLNADLRHTDEDAFAERESWWSRVLDDVRHTLNFPFSAAVEYVDDHGAKQIITEATGPGRAHPEELLRQCLSDADVAPSQVRRVYCELEPCMMPGHYCAVWMQKVFPQAQFTHSFDYGESADSREAGLKDLITHAAQQARRR</sequence>
<evidence type="ECO:0000313" key="1">
    <source>
        <dbReference type="EMBL" id="MFC6064350.1"/>
    </source>
</evidence>
<dbReference type="Pfam" id="PF14440">
    <property type="entry name" value="XOO_2897-deam"/>
    <property type="match status" value="1"/>
</dbReference>
<dbReference type="Proteomes" id="UP001596139">
    <property type="component" value="Unassembled WGS sequence"/>
</dbReference>